<evidence type="ECO:0000313" key="11">
    <source>
        <dbReference type="RefSeq" id="XP_065670137.1"/>
    </source>
</evidence>
<evidence type="ECO:0000256" key="5">
    <source>
        <dbReference type="ARBA" id="ARBA00022801"/>
    </source>
</evidence>
<dbReference type="GeneID" id="100206549"/>
<reference evidence="11" key="1">
    <citation type="submission" date="2025-08" db="UniProtKB">
        <authorList>
            <consortium name="RefSeq"/>
        </authorList>
    </citation>
    <scope>IDENTIFICATION</scope>
</reference>
<evidence type="ECO:0000256" key="7">
    <source>
        <dbReference type="PIRNR" id="PIRNR001092"/>
    </source>
</evidence>
<feature type="domain" description="Alpha-L-fucosidase C-terminal" evidence="9">
    <location>
        <begin position="378"/>
        <end position="461"/>
    </location>
</feature>
<dbReference type="Proteomes" id="UP001652625">
    <property type="component" value="Chromosome 12"/>
</dbReference>
<dbReference type="InterPro" id="IPR000933">
    <property type="entry name" value="Glyco_hydro_29"/>
</dbReference>
<gene>
    <name evidence="11" type="primary">LOC100206549</name>
</gene>
<keyword evidence="5 7" id="KW-0378">Hydrolase</keyword>
<dbReference type="PANTHER" id="PTHR10030:SF37">
    <property type="entry name" value="ALPHA-L-FUCOSIDASE-RELATED"/>
    <property type="match status" value="1"/>
</dbReference>
<proteinExistence type="inferred from homology"/>
<dbReference type="InterPro" id="IPR013780">
    <property type="entry name" value="Glyco_hydro_b"/>
</dbReference>
<dbReference type="Gene3D" id="3.20.20.80">
    <property type="entry name" value="Glycosidases"/>
    <property type="match status" value="1"/>
</dbReference>
<evidence type="ECO:0000256" key="1">
    <source>
        <dbReference type="ARBA" id="ARBA00004071"/>
    </source>
</evidence>
<dbReference type="InterPro" id="IPR057739">
    <property type="entry name" value="Glyco_hydro_29_N"/>
</dbReference>
<dbReference type="SMART" id="SM00812">
    <property type="entry name" value="Alpha_L_fucos"/>
    <property type="match status" value="1"/>
</dbReference>
<dbReference type="InterPro" id="IPR016286">
    <property type="entry name" value="FUC_metazoa-typ"/>
</dbReference>
<comment type="function">
    <text evidence="1">Alpha-L-fucosidase is responsible for hydrolyzing the alpha-1,6-linked fucose joined to the reducing-end N-acetylglucosamine of the carbohydrate moieties of glycoproteins.</text>
</comment>
<evidence type="ECO:0000259" key="8">
    <source>
        <dbReference type="Pfam" id="PF01120"/>
    </source>
</evidence>
<protein>
    <recommendedName>
        <fullName evidence="3">alpha-L-fucosidase</fullName>
        <ecNumber evidence="3">3.2.1.51</ecNumber>
    </recommendedName>
</protein>
<keyword evidence="4" id="KW-0732">Signal</keyword>
<accession>A0ABM4D756</accession>
<dbReference type="Pfam" id="PF01120">
    <property type="entry name" value="Alpha_L_fucos"/>
    <property type="match status" value="1"/>
</dbReference>
<dbReference type="PRINTS" id="PR00741">
    <property type="entry name" value="GLHYDRLASE29"/>
</dbReference>
<keyword evidence="10" id="KW-1185">Reference proteome</keyword>
<dbReference type="Gene3D" id="2.60.40.1180">
    <property type="entry name" value="Golgi alpha-mannosidase II"/>
    <property type="match status" value="1"/>
</dbReference>
<evidence type="ECO:0000256" key="6">
    <source>
        <dbReference type="ARBA" id="ARBA00023295"/>
    </source>
</evidence>
<dbReference type="InterPro" id="IPR031919">
    <property type="entry name" value="Fucosidase_C"/>
</dbReference>
<evidence type="ECO:0000256" key="3">
    <source>
        <dbReference type="ARBA" id="ARBA00012662"/>
    </source>
</evidence>
<evidence type="ECO:0000256" key="2">
    <source>
        <dbReference type="ARBA" id="ARBA00007951"/>
    </source>
</evidence>
<dbReference type="PIRSF" id="PIRSF001092">
    <property type="entry name" value="Alpha-L-fucosidase"/>
    <property type="match status" value="1"/>
</dbReference>
<evidence type="ECO:0000313" key="10">
    <source>
        <dbReference type="Proteomes" id="UP001652625"/>
    </source>
</evidence>
<dbReference type="PANTHER" id="PTHR10030">
    <property type="entry name" value="ALPHA-L-FUCOSIDASE"/>
    <property type="match status" value="1"/>
</dbReference>
<organism evidence="10 11">
    <name type="scientific">Hydra vulgaris</name>
    <name type="common">Hydra</name>
    <name type="synonym">Hydra attenuata</name>
    <dbReference type="NCBI Taxonomy" id="6087"/>
    <lineage>
        <taxon>Eukaryota</taxon>
        <taxon>Metazoa</taxon>
        <taxon>Cnidaria</taxon>
        <taxon>Hydrozoa</taxon>
        <taxon>Hydroidolina</taxon>
        <taxon>Anthoathecata</taxon>
        <taxon>Aplanulata</taxon>
        <taxon>Hydridae</taxon>
        <taxon>Hydra</taxon>
    </lineage>
</organism>
<dbReference type="EC" id="3.2.1.51" evidence="3"/>
<dbReference type="InterPro" id="IPR017853">
    <property type="entry name" value="GH"/>
</dbReference>
<feature type="domain" description="Glycoside hydrolase family 29 N-terminal" evidence="8">
    <location>
        <begin position="30"/>
        <end position="367"/>
    </location>
</feature>
<evidence type="ECO:0000256" key="4">
    <source>
        <dbReference type="ARBA" id="ARBA00022729"/>
    </source>
</evidence>
<comment type="similarity">
    <text evidence="2 7">Belongs to the glycosyl hydrolase 29 family.</text>
</comment>
<dbReference type="SUPFAM" id="SSF51445">
    <property type="entry name" value="(Trans)glycosidases"/>
    <property type="match status" value="1"/>
</dbReference>
<sequence>MFLTLHLKKMPIENFMLVLLVVFVNLIICAKRYEPSWASLDEHVAPSWYDEGKIGIFMHWGLYSVPSFGTPTAGSEWLWNRWYTKEKEAVDFMTNNYPPNYRYQDFAPQWKAEFFDANEWADIVENSGAKYFVITSKHHEGFTLWPSNVSWNWNSVDCGPHRDLIGELATVFHSRSNVHFGMYYSLFEWFHPLFLLDKANNFKSQEYVQTVVKPQLYDFVNKYKPEYIWSDGDPASSKYWGSEEFIAWLYNDSPVRDNILVNDRWGPEAWCKHGDVKNCADRFLPGKKVDFKWENAMTLDKHSWGNRRNTNLNDYMTMEELLSVLAETISYGGNLLINVGPTSDGKIEPIFQERLAQLGSWLKVNGKAVYSTSVWKFQNDSESGKIWYTTDKECVYAIILQMPNDAILTLHQPIPKSSSKVFMLGSAISLPWEGKEGRPGITVDLTGLRPLPCQWAWSLALIDFE</sequence>
<dbReference type="RefSeq" id="XP_065670137.1">
    <property type="nucleotide sequence ID" value="XM_065814065.1"/>
</dbReference>
<keyword evidence="6 7" id="KW-0326">Glycosidase</keyword>
<dbReference type="Pfam" id="PF16757">
    <property type="entry name" value="Fucosidase_C"/>
    <property type="match status" value="1"/>
</dbReference>
<name>A0ABM4D756_HYDVU</name>
<evidence type="ECO:0000259" key="9">
    <source>
        <dbReference type="Pfam" id="PF16757"/>
    </source>
</evidence>